<feature type="transmembrane region" description="Helical" evidence="6">
    <location>
        <begin position="49"/>
        <end position="69"/>
    </location>
</feature>
<sequence length="167" mass="17550">MYTAATRFKVVGQLVNQGLAQAVQPRLIRAIAEGDSAGARRLYRQATRALMAITWPVWIGYAALAPWLLELFGPSYPQGVDIALVLSATMMIATACGMVDVVLIASGRTTASLVNIVSAVTVTIVLDLMLVPSMGALGAALGWSGGVLVKNVLPLVQLHGLRPRIAA</sequence>
<reference evidence="7 8" key="1">
    <citation type="submission" date="2019-10" db="EMBL/GenBank/DDBJ databases">
        <title>Whole genome shotgun sequence of Acrocarpospora corrugata NBRC 13972.</title>
        <authorList>
            <person name="Ichikawa N."/>
            <person name="Kimura A."/>
            <person name="Kitahashi Y."/>
            <person name="Komaki H."/>
            <person name="Oguchi A."/>
        </authorList>
    </citation>
    <scope>NUCLEOTIDE SEQUENCE [LARGE SCALE GENOMIC DNA]</scope>
    <source>
        <strain evidence="7 8">NBRC 13972</strain>
    </source>
</reference>
<keyword evidence="8" id="KW-1185">Reference proteome</keyword>
<evidence type="ECO:0000256" key="1">
    <source>
        <dbReference type="ARBA" id="ARBA00004651"/>
    </source>
</evidence>
<keyword evidence="2" id="KW-1003">Cell membrane</keyword>
<keyword evidence="3 6" id="KW-0812">Transmembrane</keyword>
<dbReference type="Proteomes" id="UP000334990">
    <property type="component" value="Unassembled WGS sequence"/>
</dbReference>
<proteinExistence type="predicted"/>
<evidence type="ECO:0000256" key="4">
    <source>
        <dbReference type="ARBA" id="ARBA00022989"/>
    </source>
</evidence>
<dbReference type="AlphaFoldDB" id="A0A5M3WAI9"/>
<dbReference type="InterPro" id="IPR050833">
    <property type="entry name" value="Poly_Biosynth_Transport"/>
</dbReference>
<keyword evidence="5 6" id="KW-0472">Membrane</keyword>
<comment type="subcellular location">
    <subcellularLocation>
        <location evidence="1">Cell membrane</location>
        <topology evidence="1">Multi-pass membrane protein</topology>
    </subcellularLocation>
</comment>
<feature type="transmembrane region" description="Helical" evidence="6">
    <location>
        <begin position="112"/>
        <end position="131"/>
    </location>
</feature>
<evidence type="ECO:0000256" key="6">
    <source>
        <dbReference type="SAM" id="Phobius"/>
    </source>
</evidence>
<accession>A0A5M3WAI9</accession>
<comment type="caution">
    <text evidence="7">The sequence shown here is derived from an EMBL/GenBank/DDBJ whole genome shotgun (WGS) entry which is preliminary data.</text>
</comment>
<organism evidence="7 8">
    <name type="scientific">Acrocarpospora corrugata</name>
    <dbReference type="NCBI Taxonomy" id="35763"/>
    <lineage>
        <taxon>Bacteria</taxon>
        <taxon>Bacillati</taxon>
        <taxon>Actinomycetota</taxon>
        <taxon>Actinomycetes</taxon>
        <taxon>Streptosporangiales</taxon>
        <taxon>Streptosporangiaceae</taxon>
        <taxon>Acrocarpospora</taxon>
    </lineage>
</organism>
<dbReference type="EMBL" id="BLAD01000127">
    <property type="protein sequence ID" value="GES06057.1"/>
    <property type="molecule type" value="Genomic_DNA"/>
</dbReference>
<evidence type="ECO:0000256" key="3">
    <source>
        <dbReference type="ARBA" id="ARBA00022692"/>
    </source>
</evidence>
<evidence type="ECO:0000313" key="8">
    <source>
        <dbReference type="Proteomes" id="UP000334990"/>
    </source>
</evidence>
<gene>
    <name evidence="7" type="ORF">Acor_81260</name>
</gene>
<dbReference type="PANTHER" id="PTHR30250:SF11">
    <property type="entry name" value="O-ANTIGEN TRANSPORTER-RELATED"/>
    <property type="match status" value="1"/>
</dbReference>
<keyword evidence="4 6" id="KW-1133">Transmembrane helix</keyword>
<name>A0A5M3WAI9_9ACTN</name>
<evidence type="ECO:0000313" key="7">
    <source>
        <dbReference type="EMBL" id="GES06057.1"/>
    </source>
</evidence>
<evidence type="ECO:0000256" key="2">
    <source>
        <dbReference type="ARBA" id="ARBA00022475"/>
    </source>
</evidence>
<dbReference type="PANTHER" id="PTHR30250">
    <property type="entry name" value="PST FAMILY PREDICTED COLANIC ACID TRANSPORTER"/>
    <property type="match status" value="1"/>
</dbReference>
<evidence type="ECO:0000256" key="5">
    <source>
        <dbReference type="ARBA" id="ARBA00023136"/>
    </source>
</evidence>
<dbReference type="GO" id="GO:0005886">
    <property type="term" value="C:plasma membrane"/>
    <property type="evidence" value="ECO:0007669"/>
    <property type="project" value="UniProtKB-SubCell"/>
</dbReference>
<protein>
    <submittedName>
        <fullName evidence="7">Uncharacterized protein</fullName>
    </submittedName>
</protein>
<feature type="transmembrane region" description="Helical" evidence="6">
    <location>
        <begin position="81"/>
        <end position="105"/>
    </location>
</feature>